<dbReference type="AlphaFoldDB" id="A0A1F5XZR1"/>
<protein>
    <recommendedName>
        <fullName evidence="2">Glutamate/phenylalanine/leucine/valine/L-tryptophan dehydrogenase C-terminal domain-containing protein</fullName>
    </recommendedName>
</protein>
<dbReference type="InterPro" id="IPR036291">
    <property type="entry name" value="NAD(P)-bd_dom_sf"/>
</dbReference>
<dbReference type="InterPro" id="IPR006096">
    <property type="entry name" value="Glu/Leu/Phe/Val/Trp_DH_C"/>
</dbReference>
<dbReference type="PANTHER" id="PTHR11606">
    <property type="entry name" value="GLUTAMATE DEHYDROGENASE"/>
    <property type="match status" value="1"/>
</dbReference>
<dbReference type="GO" id="GO:0004352">
    <property type="term" value="F:glutamate dehydrogenase (NAD+) activity"/>
    <property type="evidence" value="ECO:0007669"/>
    <property type="project" value="TreeGrafter"/>
</dbReference>
<name>A0A1F5XZR1_9BACT</name>
<dbReference type="Gene3D" id="3.40.50.720">
    <property type="entry name" value="NAD(P)-binding Rossmann-like Domain"/>
    <property type="match status" value="1"/>
</dbReference>
<proteinExistence type="predicted"/>
<organism evidence="3 4">
    <name type="scientific">Candidatus Giovannonibacteria bacterium RIFCSPLOWO2_12_FULL_44_15</name>
    <dbReference type="NCBI Taxonomy" id="1798364"/>
    <lineage>
        <taxon>Bacteria</taxon>
        <taxon>Candidatus Giovannoniibacteriota</taxon>
    </lineage>
</organism>
<dbReference type="SUPFAM" id="SSF51735">
    <property type="entry name" value="NAD(P)-binding Rossmann-fold domains"/>
    <property type="match status" value="1"/>
</dbReference>
<gene>
    <name evidence="3" type="ORF">A3G54_00360</name>
</gene>
<dbReference type="Pfam" id="PF00208">
    <property type="entry name" value="ELFV_dehydrog"/>
    <property type="match status" value="1"/>
</dbReference>
<dbReference type="EMBL" id="MFIQ01000021">
    <property type="protein sequence ID" value="OGF93339.1"/>
    <property type="molecule type" value="Genomic_DNA"/>
</dbReference>
<sequence length="185" mass="20889">MHLARILHENNFKVIAVSDSKGELYDSLGLNIPKLLDKNSWYDRNISNEDMLGVEADIFVPAAIEGSINKENARNVKAKIILEMANGGIAKDTYEILDKSGVMVIPDILANGGGVAGSYVEWISNKENKNYGEEKEFKMIEDFMAIASKKVWMRKEKMNTDLRTAAYIFSLERLEKEIKSKILNK</sequence>
<dbReference type="PANTHER" id="PTHR11606:SF13">
    <property type="entry name" value="GLUTAMATE DEHYDROGENASE 1, MITOCHONDRIAL"/>
    <property type="match status" value="1"/>
</dbReference>
<feature type="domain" description="Glutamate/phenylalanine/leucine/valine/L-tryptophan dehydrogenase C-terminal" evidence="2">
    <location>
        <begin position="1"/>
        <end position="182"/>
    </location>
</feature>
<dbReference type="STRING" id="1798364.A3G54_00360"/>
<keyword evidence="1" id="KW-0560">Oxidoreductase</keyword>
<dbReference type="GO" id="GO:0006538">
    <property type="term" value="P:L-glutamate catabolic process"/>
    <property type="evidence" value="ECO:0007669"/>
    <property type="project" value="TreeGrafter"/>
</dbReference>
<reference evidence="3 4" key="1">
    <citation type="journal article" date="2016" name="Nat. Commun.">
        <title>Thousands of microbial genomes shed light on interconnected biogeochemical processes in an aquifer system.</title>
        <authorList>
            <person name="Anantharaman K."/>
            <person name="Brown C.T."/>
            <person name="Hug L.A."/>
            <person name="Sharon I."/>
            <person name="Castelle C.J."/>
            <person name="Probst A.J."/>
            <person name="Thomas B.C."/>
            <person name="Singh A."/>
            <person name="Wilkins M.J."/>
            <person name="Karaoz U."/>
            <person name="Brodie E.L."/>
            <person name="Williams K.H."/>
            <person name="Hubbard S.S."/>
            <person name="Banfield J.F."/>
        </authorList>
    </citation>
    <scope>NUCLEOTIDE SEQUENCE [LARGE SCALE GENOMIC DNA]</scope>
</reference>
<evidence type="ECO:0000259" key="2">
    <source>
        <dbReference type="SMART" id="SM00839"/>
    </source>
</evidence>
<dbReference type="SMART" id="SM00839">
    <property type="entry name" value="ELFV_dehydrog"/>
    <property type="match status" value="1"/>
</dbReference>
<evidence type="ECO:0000313" key="4">
    <source>
        <dbReference type="Proteomes" id="UP000178894"/>
    </source>
</evidence>
<evidence type="ECO:0000256" key="1">
    <source>
        <dbReference type="ARBA" id="ARBA00023002"/>
    </source>
</evidence>
<comment type="caution">
    <text evidence="3">The sequence shown here is derived from an EMBL/GenBank/DDBJ whole genome shotgun (WGS) entry which is preliminary data.</text>
</comment>
<accession>A0A1F5XZR1</accession>
<evidence type="ECO:0000313" key="3">
    <source>
        <dbReference type="EMBL" id="OGF93339.1"/>
    </source>
</evidence>
<dbReference type="Proteomes" id="UP000178894">
    <property type="component" value="Unassembled WGS sequence"/>
</dbReference>